<dbReference type="EMBL" id="BMHI01000004">
    <property type="protein sequence ID" value="GGB34977.1"/>
    <property type="molecule type" value="Genomic_DNA"/>
</dbReference>
<dbReference type="GO" id="GO:0005737">
    <property type="term" value="C:cytoplasm"/>
    <property type="evidence" value="ECO:0007669"/>
    <property type="project" value="TreeGrafter"/>
</dbReference>
<evidence type="ECO:0000313" key="6">
    <source>
        <dbReference type="Proteomes" id="UP000636793"/>
    </source>
</evidence>
<keyword evidence="3" id="KW-0784">Thiamine biosynthesis</keyword>
<proteinExistence type="predicted"/>
<dbReference type="PANTHER" id="PTHR20857:SF15">
    <property type="entry name" value="THIAMINE-PHOSPHATE SYNTHASE"/>
    <property type="match status" value="1"/>
</dbReference>
<name>A0A916T7W2_9MICO</name>
<dbReference type="InterPro" id="IPR022998">
    <property type="entry name" value="ThiamineP_synth_TenI"/>
</dbReference>
<comment type="caution">
    <text evidence="5">The sequence shown here is derived from an EMBL/GenBank/DDBJ whole genome shotgun (WGS) entry which is preliminary data.</text>
</comment>
<dbReference type="AlphaFoldDB" id="A0A916T7W2"/>
<keyword evidence="6" id="KW-1185">Reference proteome</keyword>
<dbReference type="GO" id="GO:0004789">
    <property type="term" value="F:thiamine-phosphate diphosphorylase activity"/>
    <property type="evidence" value="ECO:0007669"/>
    <property type="project" value="TreeGrafter"/>
</dbReference>
<accession>A0A916T7W2</accession>
<dbReference type="GO" id="GO:0009228">
    <property type="term" value="P:thiamine biosynthetic process"/>
    <property type="evidence" value="ECO:0007669"/>
    <property type="project" value="UniProtKB-KW"/>
</dbReference>
<protein>
    <submittedName>
        <fullName evidence="5">Thiamine phosphate synthase</fullName>
    </submittedName>
</protein>
<feature type="domain" description="Thiamine phosphate synthase/TenI" evidence="4">
    <location>
        <begin position="7"/>
        <end position="177"/>
    </location>
</feature>
<reference evidence="5" key="2">
    <citation type="submission" date="2020-09" db="EMBL/GenBank/DDBJ databases">
        <authorList>
            <person name="Sun Q."/>
            <person name="Zhou Y."/>
        </authorList>
    </citation>
    <scope>NUCLEOTIDE SEQUENCE</scope>
    <source>
        <strain evidence="5">CGMCC 1.15085</strain>
    </source>
</reference>
<evidence type="ECO:0000259" key="4">
    <source>
        <dbReference type="Pfam" id="PF02581"/>
    </source>
</evidence>
<dbReference type="Gene3D" id="3.20.20.70">
    <property type="entry name" value="Aldolase class I"/>
    <property type="match status" value="1"/>
</dbReference>
<dbReference type="InterPro" id="IPR036206">
    <property type="entry name" value="ThiamineP_synth_sf"/>
</dbReference>
<evidence type="ECO:0000256" key="1">
    <source>
        <dbReference type="ARBA" id="ARBA00003814"/>
    </source>
</evidence>
<dbReference type="SUPFAM" id="SSF51391">
    <property type="entry name" value="Thiamin phosphate synthase"/>
    <property type="match status" value="1"/>
</dbReference>
<dbReference type="Pfam" id="PF02581">
    <property type="entry name" value="TMP-TENI"/>
    <property type="match status" value="1"/>
</dbReference>
<comment type="pathway">
    <text evidence="2">Cofactor biosynthesis; thiamine diphosphate biosynthesis.</text>
</comment>
<sequence>MTAVPRLLLITDRTQTVGRPLEAVVAPCVSAGISHVLLRERDLSPTRYDELLARVRACVDEDTVILTRTARSDSAGCHLSHDAPWPTRACALTGRSVHNSDEVQQARINGADFVVVGPYAATTSKPGYGPPLGAPGVRALAADAGNLPVLAVGGVRPTDLDQLAVAGAAGAAVMGALMRAPDPRSLALEYLSAATVFMTSTNSKEQQ</sequence>
<comment type="function">
    <text evidence="1">Condenses 4-methyl-5-(beta-hydroxyethyl)thiazole monophosphate (THZ-P) and 2-methyl-4-amino-5-hydroxymethyl pyrimidine pyrophosphate (HMP-PP) to form thiamine monophosphate (TMP).</text>
</comment>
<dbReference type="CDD" id="cd00564">
    <property type="entry name" value="TMP_TenI"/>
    <property type="match status" value="1"/>
</dbReference>
<dbReference type="RefSeq" id="WP_188837562.1">
    <property type="nucleotide sequence ID" value="NZ_BMHI01000004.1"/>
</dbReference>
<evidence type="ECO:0000256" key="2">
    <source>
        <dbReference type="ARBA" id="ARBA00004948"/>
    </source>
</evidence>
<dbReference type="Proteomes" id="UP000636793">
    <property type="component" value="Unassembled WGS sequence"/>
</dbReference>
<evidence type="ECO:0000313" key="5">
    <source>
        <dbReference type="EMBL" id="GGB34977.1"/>
    </source>
</evidence>
<dbReference type="InterPro" id="IPR013785">
    <property type="entry name" value="Aldolase_TIM"/>
</dbReference>
<evidence type="ECO:0000256" key="3">
    <source>
        <dbReference type="ARBA" id="ARBA00022977"/>
    </source>
</evidence>
<organism evidence="5 6">
    <name type="scientific">Flexivirga endophytica</name>
    <dbReference type="NCBI Taxonomy" id="1849103"/>
    <lineage>
        <taxon>Bacteria</taxon>
        <taxon>Bacillati</taxon>
        <taxon>Actinomycetota</taxon>
        <taxon>Actinomycetes</taxon>
        <taxon>Micrococcales</taxon>
        <taxon>Dermacoccaceae</taxon>
        <taxon>Flexivirga</taxon>
    </lineage>
</organism>
<reference evidence="5" key="1">
    <citation type="journal article" date="2014" name="Int. J. Syst. Evol. Microbiol.">
        <title>Complete genome sequence of Corynebacterium casei LMG S-19264T (=DSM 44701T), isolated from a smear-ripened cheese.</title>
        <authorList>
            <consortium name="US DOE Joint Genome Institute (JGI-PGF)"/>
            <person name="Walter F."/>
            <person name="Albersmeier A."/>
            <person name="Kalinowski J."/>
            <person name="Ruckert C."/>
        </authorList>
    </citation>
    <scope>NUCLEOTIDE SEQUENCE</scope>
    <source>
        <strain evidence="5">CGMCC 1.15085</strain>
    </source>
</reference>
<dbReference type="PANTHER" id="PTHR20857">
    <property type="entry name" value="THIAMINE-PHOSPHATE PYROPHOSPHORYLASE"/>
    <property type="match status" value="1"/>
</dbReference>
<gene>
    <name evidence="5" type="ORF">GCM10011492_27040</name>
</gene>